<feature type="signal peptide" evidence="1">
    <location>
        <begin position="1"/>
        <end position="17"/>
    </location>
</feature>
<dbReference type="InterPro" id="IPR011047">
    <property type="entry name" value="Quinoprotein_ADH-like_sf"/>
</dbReference>
<name>A0AAD5DT93_9CHLO</name>
<dbReference type="Proteomes" id="UP001205105">
    <property type="component" value="Unassembled WGS sequence"/>
</dbReference>
<proteinExistence type="predicted"/>
<reference evidence="2" key="1">
    <citation type="submission" date="2020-11" db="EMBL/GenBank/DDBJ databases">
        <title>Chlorella ohadii genome sequencing and assembly.</title>
        <authorList>
            <person name="Murik O."/>
            <person name="Treves H."/>
            <person name="Kedem I."/>
            <person name="Shotland Y."/>
            <person name="Kaplan A."/>
        </authorList>
    </citation>
    <scope>NUCLEOTIDE SEQUENCE</scope>
    <source>
        <strain evidence="2">1</strain>
    </source>
</reference>
<keyword evidence="3" id="KW-1185">Reference proteome</keyword>
<protein>
    <submittedName>
        <fullName evidence="2">Uncharacterized protein</fullName>
    </submittedName>
</protein>
<evidence type="ECO:0000313" key="3">
    <source>
        <dbReference type="Proteomes" id="UP001205105"/>
    </source>
</evidence>
<dbReference type="AlphaFoldDB" id="A0AAD5DT93"/>
<comment type="caution">
    <text evidence="2">The sequence shown here is derived from an EMBL/GenBank/DDBJ whole genome shotgun (WGS) entry which is preliminary data.</text>
</comment>
<keyword evidence="1" id="KW-0732">Signal</keyword>
<sequence length="509" mass="53636">MGALLLAALLCAGSVSAQGQACWRQEPVLTDSAVGKAAVEGQGLTITPSEAFLGKRTRVFPFTCRIEEGTDFEVASFGGIPGIYNGVTRQPGEIFLLAGVINGDEPIDGAVIYGFNTSGGGIQQTWSTQLINTTEVDEWNYPGVMALDSQGRLVVVYGYHLAALDASTGEVLQGFAAFTACPLYEGNSTMVLVDGDSLEVKQVLELPGAFGGRISSGIYEGTEYIYLTGTGGSALRWVYGNGEVVQDDSWQGEYKLNKLSTPASSLAMIGDWVVTMTNGLQSLTPMFMTAISQKDASITHSVTPFEATLRELNGSIAENIKAKTIVSWGVSAISADPENMMVYPFDFVAGRVAGYRLSAKGFEKAWEEPQRTANFMQLLGGSKDRMLVGTNVPGLPALPTMEELTTYTEEYLQFRDAASGRLLAETPDLGAARGLPSAPGFGNEYFYWTANTLNKLTYKLAAKPADEGGASAAPAPAPAATPASAGTVARGQEAAVTLALAGAALALLL</sequence>
<evidence type="ECO:0000256" key="1">
    <source>
        <dbReference type="SAM" id="SignalP"/>
    </source>
</evidence>
<dbReference type="SUPFAM" id="SSF50998">
    <property type="entry name" value="Quinoprotein alcohol dehydrogenase-like"/>
    <property type="match status" value="1"/>
</dbReference>
<evidence type="ECO:0000313" key="2">
    <source>
        <dbReference type="EMBL" id="KAI7841861.1"/>
    </source>
</evidence>
<gene>
    <name evidence="2" type="ORF">COHA_004390</name>
</gene>
<accession>A0AAD5DT93</accession>
<feature type="chain" id="PRO_5042016011" evidence="1">
    <location>
        <begin position="18"/>
        <end position="509"/>
    </location>
</feature>
<dbReference type="EMBL" id="JADXDR010000058">
    <property type="protein sequence ID" value="KAI7841861.1"/>
    <property type="molecule type" value="Genomic_DNA"/>
</dbReference>
<organism evidence="2 3">
    <name type="scientific">Chlorella ohadii</name>
    <dbReference type="NCBI Taxonomy" id="2649997"/>
    <lineage>
        <taxon>Eukaryota</taxon>
        <taxon>Viridiplantae</taxon>
        <taxon>Chlorophyta</taxon>
        <taxon>core chlorophytes</taxon>
        <taxon>Trebouxiophyceae</taxon>
        <taxon>Chlorellales</taxon>
        <taxon>Chlorellaceae</taxon>
        <taxon>Chlorella clade</taxon>
        <taxon>Chlorella</taxon>
    </lineage>
</organism>